<dbReference type="AlphaFoldDB" id="A0A1M7CMN0"/>
<dbReference type="OrthoDB" id="1452870at2"/>
<evidence type="ECO:0000313" key="3">
    <source>
        <dbReference type="EMBL" id="SHL68457.1"/>
    </source>
</evidence>
<evidence type="ECO:0000313" key="4">
    <source>
        <dbReference type="Proteomes" id="UP000184364"/>
    </source>
</evidence>
<evidence type="ECO:0000259" key="2">
    <source>
        <dbReference type="Pfam" id="PF20448"/>
    </source>
</evidence>
<sequence length="190" mass="21613">MKTINFKTIILFSLFISFFSCKAQTLPLNTALKDTPANAYKKDLSNELPPYAGVYKGVFDGKEITLYITIVENVLQKSSQKNYYSDVLDIQYIVKNSSGTTLQDTKNNSNSQIKLYSIKTRPDINSIIFFYSGTNCRVGWGEVVLKKINSTQISWEYRPNDIILDSSKCPQGTDINIYLPETKDLIFTKQ</sequence>
<protein>
    <recommendedName>
        <fullName evidence="2">DUF6705 domain-containing protein</fullName>
    </recommendedName>
</protein>
<dbReference type="PROSITE" id="PS51257">
    <property type="entry name" value="PROKAR_LIPOPROTEIN"/>
    <property type="match status" value="1"/>
</dbReference>
<gene>
    <name evidence="3" type="ORF">SAMN05444267_102276</name>
</gene>
<keyword evidence="1" id="KW-0732">Signal</keyword>
<name>A0A1M7CMN0_9FLAO</name>
<dbReference type="Pfam" id="PF20448">
    <property type="entry name" value="DUF6705"/>
    <property type="match status" value="1"/>
</dbReference>
<evidence type="ECO:0000256" key="1">
    <source>
        <dbReference type="SAM" id="SignalP"/>
    </source>
</evidence>
<reference evidence="4" key="1">
    <citation type="submission" date="2016-11" db="EMBL/GenBank/DDBJ databases">
        <authorList>
            <person name="Varghese N."/>
            <person name="Submissions S."/>
        </authorList>
    </citation>
    <scope>NUCLEOTIDE SEQUENCE [LARGE SCALE GENOMIC DNA]</scope>
    <source>
        <strain evidence="4">DSM 26899</strain>
    </source>
</reference>
<dbReference type="InterPro" id="IPR046551">
    <property type="entry name" value="DUF6705"/>
</dbReference>
<dbReference type="RefSeq" id="WP_073293988.1">
    <property type="nucleotide sequence ID" value="NZ_FRAV01000022.1"/>
</dbReference>
<accession>A0A1M7CMN0</accession>
<feature type="signal peptide" evidence="1">
    <location>
        <begin position="1"/>
        <end position="23"/>
    </location>
</feature>
<organism evidence="3 4">
    <name type="scientific">Chryseobacterium polytrichastri</name>
    <dbReference type="NCBI Taxonomy" id="1302687"/>
    <lineage>
        <taxon>Bacteria</taxon>
        <taxon>Pseudomonadati</taxon>
        <taxon>Bacteroidota</taxon>
        <taxon>Flavobacteriia</taxon>
        <taxon>Flavobacteriales</taxon>
        <taxon>Weeksellaceae</taxon>
        <taxon>Chryseobacterium group</taxon>
        <taxon>Chryseobacterium</taxon>
    </lineage>
</organism>
<feature type="domain" description="DUF6705" evidence="2">
    <location>
        <begin position="1"/>
        <end position="190"/>
    </location>
</feature>
<keyword evidence="4" id="KW-1185">Reference proteome</keyword>
<feature type="chain" id="PRO_5013223603" description="DUF6705 domain-containing protein" evidence="1">
    <location>
        <begin position="24"/>
        <end position="190"/>
    </location>
</feature>
<dbReference type="EMBL" id="FRAV01000022">
    <property type="protein sequence ID" value="SHL68457.1"/>
    <property type="molecule type" value="Genomic_DNA"/>
</dbReference>
<dbReference type="Proteomes" id="UP000184364">
    <property type="component" value="Unassembled WGS sequence"/>
</dbReference>
<proteinExistence type="predicted"/>